<dbReference type="PANTHER" id="PTHR43357:SF4">
    <property type="entry name" value="INNER MEMBRANE ABC TRANSPORTER PERMEASE PROTEIN YDCV"/>
    <property type="match status" value="1"/>
</dbReference>
<feature type="transmembrane region" description="Helical" evidence="8">
    <location>
        <begin position="36"/>
        <end position="61"/>
    </location>
</feature>
<dbReference type="PROSITE" id="PS50928">
    <property type="entry name" value="ABC_TM1"/>
    <property type="match status" value="1"/>
</dbReference>
<evidence type="ECO:0000256" key="3">
    <source>
        <dbReference type="ARBA" id="ARBA00022475"/>
    </source>
</evidence>
<reference evidence="10 11" key="1">
    <citation type="submission" date="2020-07" db="EMBL/GenBank/DDBJ databases">
        <title>Bradyrhizobium diversity isolated from nodules of indigenous legumes of Western Australia.</title>
        <authorList>
            <person name="Klepa M.S."/>
        </authorList>
    </citation>
    <scope>NUCLEOTIDE SEQUENCE [LARGE SCALE GENOMIC DNA]</scope>
    <source>
        <strain evidence="10 11">CNPSo 4010</strain>
    </source>
</reference>
<evidence type="ECO:0000256" key="2">
    <source>
        <dbReference type="ARBA" id="ARBA00022448"/>
    </source>
</evidence>
<dbReference type="CDD" id="cd06261">
    <property type="entry name" value="TM_PBP2"/>
    <property type="match status" value="1"/>
</dbReference>
<comment type="subcellular location">
    <subcellularLocation>
        <location evidence="1">Cell inner membrane</location>
        <topology evidence="1">Multi-pass membrane protein</topology>
    </subcellularLocation>
    <subcellularLocation>
        <location evidence="8">Cell membrane</location>
        <topology evidence="8">Multi-pass membrane protein</topology>
    </subcellularLocation>
</comment>
<evidence type="ECO:0000256" key="6">
    <source>
        <dbReference type="ARBA" id="ARBA00022989"/>
    </source>
</evidence>
<feature type="transmembrane region" description="Helical" evidence="8">
    <location>
        <begin position="161"/>
        <end position="184"/>
    </location>
</feature>
<dbReference type="SUPFAM" id="SSF161098">
    <property type="entry name" value="MetI-like"/>
    <property type="match status" value="1"/>
</dbReference>
<evidence type="ECO:0000256" key="8">
    <source>
        <dbReference type="RuleBase" id="RU363032"/>
    </source>
</evidence>
<organism evidence="10 11">
    <name type="scientific">Bradyrhizobium agreste</name>
    <dbReference type="NCBI Taxonomy" id="2751811"/>
    <lineage>
        <taxon>Bacteria</taxon>
        <taxon>Pseudomonadati</taxon>
        <taxon>Pseudomonadota</taxon>
        <taxon>Alphaproteobacteria</taxon>
        <taxon>Hyphomicrobiales</taxon>
        <taxon>Nitrobacteraceae</taxon>
        <taxon>Bradyrhizobium</taxon>
    </lineage>
</organism>
<dbReference type="InterPro" id="IPR000515">
    <property type="entry name" value="MetI-like"/>
</dbReference>
<keyword evidence="11" id="KW-1185">Reference proteome</keyword>
<keyword evidence="3" id="KW-1003">Cell membrane</keyword>
<evidence type="ECO:0000256" key="7">
    <source>
        <dbReference type="ARBA" id="ARBA00023136"/>
    </source>
</evidence>
<dbReference type="Proteomes" id="UP000807370">
    <property type="component" value="Unassembled WGS sequence"/>
</dbReference>
<keyword evidence="7 8" id="KW-0472">Membrane</keyword>
<comment type="similarity">
    <text evidence="8">Belongs to the binding-protein-dependent transport system permease family.</text>
</comment>
<dbReference type="Gene3D" id="1.10.3720.10">
    <property type="entry name" value="MetI-like"/>
    <property type="match status" value="1"/>
</dbReference>
<feature type="transmembrane region" description="Helical" evidence="8">
    <location>
        <begin position="97"/>
        <end position="119"/>
    </location>
</feature>
<evidence type="ECO:0000256" key="4">
    <source>
        <dbReference type="ARBA" id="ARBA00022519"/>
    </source>
</evidence>
<evidence type="ECO:0000256" key="1">
    <source>
        <dbReference type="ARBA" id="ARBA00004429"/>
    </source>
</evidence>
<accession>A0ABS0PGE4</accession>
<dbReference type="EMBL" id="JACCHP010000001">
    <property type="protein sequence ID" value="MBH5396270.1"/>
    <property type="molecule type" value="Genomic_DNA"/>
</dbReference>
<keyword evidence="5 8" id="KW-0812">Transmembrane</keyword>
<feature type="transmembrane region" description="Helical" evidence="8">
    <location>
        <begin position="131"/>
        <end position="155"/>
    </location>
</feature>
<dbReference type="PANTHER" id="PTHR43357">
    <property type="entry name" value="INNER MEMBRANE ABC TRANSPORTER PERMEASE PROTEIN YDCV"/>
    <property type="match status" value="1"/>
</dbReference>
<dbReference type="InterPro" id="IPR035906">
    <property type="entry name" value="MetI-like_sf"/>
</dbReference>
<feature type="transmembrane region" description="Helical" evidence="8">
    <location>
        <begin position="261"/>
        <end position="281"/>
    </location>
</feature>
<evidence type="ECO:0000256" key="5">
    <source>
        <dbReference type="ARBA" id="ARBA00022692"/>
    </source>
</evidence>
<feature type="transmembrane region" description="Helical" evidence="8">
    <location>
        <begin position="205"/>
        <end position="228"/>
    </location>
</feature>
<evidence type="ECO:0000313" key="11">
    <source>
        <dbReference type="Proteomes" id="UP000807370"/>
    </source>
</evidence>
<gene>
    <name evidence="10" type="ORF">HZZ13_00285</name>
</gene>
<keyword evidence="6 8" id="KW-1133">Transmembrane helix</keyword>
<keyword evidence="2 8" id="KW-0813">Transport</keyword>
<name>A0ABS0PGE4_9BRAD</name>
<dbReference type="Pfam" id="PF00528">
    <property type="entry name" value="BPD_transp_1"/>
    <property type="match status" value="1"/>
</dbReference>
<evidence type="ECO:0000259" key="9">
    <source>
        <dbReference type="PROSITE" id="PS50928"/>
    </source>
</evidence>
<keyword evidence="4" id="KW-0997">Cell inner membrane</keyword>
<comment type="caution">
    <text evidence="10">The sequence shown here is derived from an EMBL/GenBank/DDBJ whole genome shotgun (WGS) entry which is preliminary data.</text>
</comment>
<sequence>MKMFRNSGATLVFRTARVMGRRALFSKRHADAGLTWCVKAIIGLTAVFLLLPVIITVVMSVDSRDYLGSFPPPSISMHWFDRFFHNAYLWPAFHTSLLLAIATTAVATAIGTLAALGISRMSPHLRDPITTAFLAPLMLPGITIGFALVMVLSAVDVLPTFYKLLAGHLIVAVPYTIRMTLIGLSGISRTLREAALILGANERQAFFTITLPLAKNSIAAGAIFAFAFSMDDLTISLFLSDFNTYPLPVALVSLMRSSFDLTLAAAAVFLMGLTIVILIMLDRVLGLDRVIGHGIYRA</sequence>
<evidence type="ECO:0000313" key="10">
    <source>
        <dbReference type="EMBL" id="MBH5396270.1"/>
    </source>
</evidence>
<proteinExistence type="inferred from homology"/>
<protein>
    <submittedName>
        <fullName evidence="10">ABC transporter permease subunit</fullName>
    </submittedName>
</protein>
<feature type="domain" description="ABC transmembrane type-1" evidence="9">
    <location>
        <begin position="93"/>
        <end position="281"/>
    </location>
</feature>